<feature type="transmembrane region" description="Helical" evidence="1">
    <location>
        <begin position="87"/>
        <end position="105"/>
    </location>
</feature>
<evidence type="ECO:0000313" key="2">
    <source>
        <dbReference type="EMBL" id="EHJ06150.1"/>
    </source>
</evidence>
<sequence length="107" mass="11879">MYLDEPKTRSDLKIFALLALVALAIPIIALLVPIRPAEEPLGVWFQRSGSLMTVLCLVLDLKVFSIHGRLFPSGFVSVGFDEFKEKYLPIYKGLTILLLFLTAVGTV</sequence>
<feature type="transmembrane region" description="Helical" evidence="1">
    <location>
        <begin position="12"/>
        <end position="32"/>
    </location>
</feature>
<keyword evidence="3" id="KW-1185">Reference proteome</keyword>
<keyword evidence="1" id="KW-0472">Membrane</keyword>
<organism evidence="2 3">
    <name type="scientific">Marinobacter manganoxydans MnI7-9</name>
    <dbReference type="NCBI Taxonomy" id="1094979"/>
    <lineage>
        <taxon>Bacteria</taxon>
        <taxon>Pseudomonadati</taxon>
        <taxon>Pseudomonadota</taxon>
        <taxon>Gammaproteobacteria</taxon>
        <taxon>Pseudomonadales</taxon>
        <taxon>Marinobacteraceae</taxon>
        <taxon>Marinobacter</taxon>
    </lineage>
</organism>
<dbReference type="AlphaFoldDB" id="G6YNI5"/>
<feature type="transmembrane region" description="Helical" evidence="1">
    <location>
        <begin position="44"/>
        <end position="66"/>
    </location>
</feature>
<evidence type="ECO:0000313" key="3">
    <source>
        <dbReference type="Proteomes" id="UP000003208"/>
    </source>
</evidence>
<gene>
    <name evidence="2" type="ORF">KYE_01943</name>
</gene>
<evidence type="ECO:0000256" key="1">
    <source>
        <dbReference type="SAM" id="Phobius"/>
    </source>
</evidence>
<reference evidence="2 3" key="1">
    <citation type="journal article" date="2012" name="J. Bacteriol.">
        <title>Genome sequence of deep-sea manganese-oxidizing bacterium Marinobacter manganoxydans MnI7-9.</title>
        <authorList>
            <person name="Wang H."/>
            <person name="Li H."/>
            <person name="Shao Z."/>
            <person name="Liao S."/>
            <person name="Johnstone L."/>
            <person name="Rensing C."/>
            <person name="Wang G."/>
        </authorList>
    </citation>
    <scope>NUCLEOTIDE SEQUENCE [LARGE SCALE GENOMIC DNA]</scope>
    <source>
        <strain evidence="2 3">MnI7-9</strain>
    </source>
</reference>
<dbReference type="EMBL" id="AGTR01000011">
    <property type="protein sequence ID" value="EHJ06150.1"/>
    <property type="molecule type" value="Genomic_DNA"/>
</dbReference>
<name>G6YNI5_9GAMM</name>
<proteinExistence type="predicted"/>
<keyword evidence="1" id="KW-1133">Transmembrane helix</keyword>
<keyword evidence="1" id="KW-0812">Transmembrane</keyword>
<dbReference type="RefSeq" id="WP_008169867.1">
    <property type="nucleotide sequence ID" value="NZ_AGTR01000011.1"/>
</dbReference>
<accession>G6YNI5</accession>
<dbReference type="Proteomes" id="UP000003208">
    <property type="component" value="Unassembled WGS sequence"/>
</dbReference>
<feature type="non-terminal residue" evidence="2">
    <location>
        <position position="107"/>
    </location>
</feature>
<protein>
    <submittedName>
        <fullName evidence="2">Uncharacterized protein</fullName>
    </submittedName>
</protein>